<gene>
    <name evidence="1" type="ORF">L228DRAFT_7779</name>
</gene>
<organism evidence="1 2">
    <name type="scientific">Xylona heveae (strain CBS 132557 / TC161)</name>
    <dbReference type="NCBI Taxonomy" id="1328760"/>
    <lineage>
        <taxon>Eukaryota</taxon>
        <taxon>Fungi</taxon>
        <taxon>Dikarya</taxon>
        <taxon>Ascomycota</taxon>
        <taxon>Pezizomycotina</taxon>
        <taxon>Xylonomycetes</taxon>
        <taxon>Xylonales</taxon>
        <taxon>Xylonaceae</taxon>
        <taxon>Xylona</taxon>
    </lineage>
</organism>
<dbReference type="AlphaFoldDB" id="A0A165JGM9"/>
<evidence type="ECO:0000313" key="1">
    <source>
        <dbReference type="EMBL" id="KZF26212.1"/>
    </source>
</evidence>
<accession>A0A165JGM9</accession>
<dbReference type="InParanoid" id="A0A165JGM9"/>
<dbReference type="GeneID" id="28901987"/>
<dbReference type="EMBL" id="KV407454">
    <property type="protein sequence ID" value="KZF26212.1"/>
    <property type="molecule type" value="Genomic_DNA"/>
</dbReference>
<dbReference type="Proteomes" id="UP000076632">
    <property type="component" value="Unassembled WGS sequence"/>
</dbReference>
<evidence type="ECO:0000313" key="2">
    <source>
        <dbReference type="Proteomes" id="UP000076632"/>
    </source>
</evidence>
<protein>
    <submittedName>
        <fullName evidence="1">Uncharacterized protein</fullName>
    </submittedName>
</protein>
<reference evidence="1 2" key="1">
    <citation type="journal article" date="2016" name="Fungal Biol.">
        <title>The genome of Xylona heveae provides a window into fungal endophytism.</title>
        <authorList>
            <person name="Gazis R."/>
            <person name="Kuo A."/>
            <person name="Riley R."/>
            <person name="LaButti K."/>
            <person name="Lipzen A."/>
            <person name="Lin J."/>
            <person name="Amirebrahimi M."/>
            <person name="Hesse C.N."/>
            <person name="Spatafora J.W."/>
            <person name="Henrissat B."/>
            <person name="Hainaut M."/>
            <person name="Grigoriev I.V."/>
            <person name="Hibbett D.S."/>
        </authorList>
    </citation>
    <scope>NUCLEOTIDE SEQUENCE [LARGE SCALE GENOMIC DNA]</scope>
    <source>
        <strain evidence="1 2">TC161</strain>
    </source>
</reference>
<keyword evidence="2" id="KW-1185">Reference proteome</keyword>
<proteinExistence type="predicted"/>
<dbReference type="RefSeq" id="XP_018191767.1">
    <property type="nucleotide sequence ID" value="XM_018336850.1"/>
</dbReference>
<sequence>MPCHIHFFPSRHDRNGPLFSRLTFTRTFRFFPSCPFAPHKWDTLVSFFQLYHATSHLARTLRLGSTSGPQILSFFFFFFREYPATR</sequence>
<name>A0A165JGM9_XYLHT</name>